<sequence>MRKQETMIGILLLIPAVHVVPDLPEARSLAQLPSQPGFSATSAEFSRLEMSPLDNQPITASPTTRAAHWDLEIALAPDKERINSG</sequence>
<evidence type="ECO:0000313" key="2">
    <source>
        <dbReference type="EMBL" id="NOV43144.1"/>
    </source>
</evidence>
<dbReference type="EMBL" id="GHWJ01010407">
    <property type="protein sequence ID" value="NOV43144.1"/>
    <property type="molecule type" value="Transcribed_RNA"/>
</dbReference>
<organism evidence="2">
    <name type="scientific">Rhipicephalus microplus</name>
    <name type="common">Cattle tick</name>
    <name type="synonym">Boophilus microplus</name>
    <dbReference type="NCBI Taxonomy" id="6941"/>
    <lineage>
        <taxon>Eukaryota</taxon>
        <taxon>Metazoa</taxon>
        <taxon>Ecdysozoa</taxon>
        <taxon>Arthropoda</taxon>
        <taxon>Chelicerata</taxon>
        <taxon>Arachnida</taxon>
        <taxon>Acari</taxon>
        <taxon>Parasitiformes</taxon>
        <taxon>Ixodida</taxon>
        <taxon>Ixodoidea</taxon>
        <taxon>Ixodidae</taxon>
        <taxon>Rhipicephalinae</taxon>
        <taxon>Rhipicephalus</taxon>
        <taxon>Boophilus</taxon>
    </lineage>
</organism>
<evidence type="ECO:0000256" key="1">
    <source>
        <dbReference type="SAM" id="SignalP"/>
    </source>
</evidence>
<reference evidence="2" key="1">
    <citation type="submission" date="2019-09" db="EMBL/GenBank/DDBJ databases">
        <title>Organ-specific transcriptomic study of the physiology of the cattle tick, Rhipicephalus microplus.</title>
        <authorList>
            <person name="Tirloni L."/>
            <person name="Braz G."/>
            <person name="Gandara A.C.P."/>
            <person name="Sabadin G.A."/>
            <person name="da Silva R.M."/>
            <person name="Guizzo M.G."/>
            <person name="Machado J.A."/>
            <person name="Costa E.P."/>
            <person name="Gomes H.F."/>
            <person name="Moraes J."/>
            <person name="Mota M.B.S."/>
            <person name="Mesquita R.D."/>
            <person name="Alvarenga P.H."/>
            <person name="Alves F."/>
            <person name="Seixas A."/>
            <person name="da Fonseca R.N."/>
            <person name="Fogaca A."/>
            <person name="Logullo C."/>
            <person name="Tanaka A."/>
            <person name="Daffre S."/>
            <person name="Termignoni C."/>
            <person name="Vaz I.S.Jr."/>
            <person name="Oliveira P.L."/>
            <person name="Ribeiro J.M."/>
        </authorList>
    </citation>
    <scope>NUCLEOTIDE SEQUENCE</scope>
    <source>
        <strain evidence="2">Porto Alegre</strain>
    </source>
</reference>
<feature type="chain" id="PRO_5026728629" evidence="1">
    <location>
        <begin position="20"/>
        <end position="85"/>
    </location>
</feature>
<feature type="signal peptide" evidence="1">
    <location>
        <begin position="1"/>
        <end position="19"/>
    </location>
</feature>
<name>A0A6M2DBB3_RHIMP</name>
<accession>A0A6M2DBB3</accession>
<protein>
    <submittedName>
        <fullName evidence="2">Putative secreted protein ovary overexpressed</fullName>
    </submittedName>
</protein>
<keyword evidence="1" id="KW-0732">Signal</keyword>
<proteinExistence type="predicted"/>
<dbReference type="AlphaFoldDB" id="A0A6M2DBB3"/>